<dbReference type="EMBL" id="CAJNIZ010046709">
    <property type="protein sequence ID" value="CAE7754873.1"/>
    <property type="molecule type" value="Genomic_DNA"/>
</dbReference>
<protein>
    <submittedName>
        <fullName evidence="1">Uncharacterized protein</fullName>
    </submittedName>
</protein>
<dbReference type="Proteomes" id="UP000649617">
    <property type="component" value="Unassembled WGS sequence"/>
</dbReference>
<feature type="non-terminal residue" evidence="1">
    <location>
        <position position="1"/>
    </location>
</feature>
<sequence>VKIIHSRPWTAEDRANLTQQLHSQGLDVDTSNPRIHKARGEGQASMDLVPFAADYYPQGFHAGYPRNGFKHNTEARLAVKELKLRAAEHGRKIRGYSAEQAVLKAQQQHKHADFRDLRAHAEAALSLGC</sequence>
<evidence type="ECO:0000313" key="2">
    <source>
        <dbReference type="Proteomes" id="UP000649617"/>
    </source>
</evidence>
<keyword evidence="2" id="KW-1185">Reference proteome</keyword>
<proteinExistence type="predicted"/>
<name>A0A812Y3F2_SYMPI</name>
<dbReference type="AlphaFoldDB" id="A0A812Y3F2"/>
<organism evidence="1 2">
    <name type="scientific">Symbiodinium pilosum</name>
    <name type="common">Dinoflagellate</name>
    <dbReference type="NCBI Taxonomy" id="2952"/>
    <lineage>
        <taxon>Eukaryota</taxon>
        <taxon>Sar</taxon>
        <taxon>Alveolata</taxon>
        <taxon>Dinophyceae</taxon>
        <taxon>Suessiales</taxon>
        <taxon>Symbiodiniaceae</taxon>
        <taxon>Symbiodinium</taxon>
    </lineage>
</organism>
<comment type="caution">
    <text evidence="1">The sequence shown here is derived from an EMBL/GenBank/DDBJ whole genome shotgun (WGS) entry which is preliminary data.</text>
</comment>
<reference evidence="1" key="1">
    <citation type="submission" date="2021-02" db="EMBL/GenBank/DDBJ databases">
        <authorList>
            <person name="Dougan E. K."/>
            <person name="Rhodes N."/>
            <person name="Thang M."/>
            <person name="Chan C."/>
        </authorList>
    </citation>
    <scope>NUCLEOTIDE SEQUENCE</scope>
</reference>
<evidence type="ECO:0000313" key="1">
    <source>
        <dbReference type="EMBL" id="CAE7754873.1"/>
    </source>
</evidence>
<gene>
    <name evidence="1" type="ORF">SPIL2461_LOCUS21915</name>
</gene>
<accession>A0A812Y3F2</accession>
<dbReference type="OrthoDB" id="10476680at2759"/>